<name>A0A1I7WT55_HETBA</name>
<organism evidence="1 2">
    <name type="scientific">Heterorhabditis bacteriophora</name>
    <name type="common">Entomopathogenic nematode worm</name>
    <dbReference type="NCBI Taxonomy" id="37862"/>
    <lineage>
        <taxon>Eukaryota</taxon>
        <taxon>Metazoa</taxon>
        <taxon>Ecdysozoa</taxon>
        <taxon>Nematoda</taxon>
        <taxon>Chromadorea</taxon>
        <taxon>Rhabditida</taxon>
        <taxon>Rhabditina</taxon>
        <taxon>Rhabditomorpha</taxon>
        <taxon>Strongyloidea</taxon>
        <taxon>Heterorhabditidae</taxon>
        <taxon>Heterorhabditis</taxon>
    </lineage>
</organism>
<reference evidence="2" key="1">
    <citation type="submission" date="2016-11" db="UniProtKB">
        <authorList>
            <consortium name="WormBaseParasite"/>
        </authorList>
    </citation>
    <scope>IDENTIFICATION</scope>
</reference>
<protein>
    <submittedName>
        <fullName evidence="2">Ovule protein</fullName>
    </submittedName>
</protein>
<dbReference type="WBParaSite" id="Hba_08331">
    <property type="protein sequence ID" value="Hba_08331"/>
    <property type="gene ID" value="Hba_08331"/>
</dbReference>
<keyword evidence="1" id="KW-1185">Reference proteome</keyword>
<sequence>MMERSLSYVYRRVGDSLMVRYMLSRIEDLDFEAVPHSLYFRWHIVCNILQGSHDRIDNNVGVILIKIGIL</sequence>
<dbReference type="Proteomes" id="UP000095283">
    <property type="component" value="Unplaced"/>
</dbReference>
<evidence type="ECO:0000313" key="2">
    <source>
        <dbReference type="WBParaSite" id="Hba_08331"/>
    </source>
</evidence>
<dbReference type="AlphaFoldDB" id="A0A1I7WT55"/>
<accession>A0A1I7WT55</accession>
<evidence type="ECO:0000313" key="1">
    <source>
        <dbReference type="Proteomes" id="UP000095283"/>
    </source>
</evidence>
<proteinExistence type="predicted"/>